<dbReference type="RefSeq" id="WP_135203496.1">
    <property type="nucleotide sequence ID" value="NZ_SPVG01000210.1"/>
</dbReference>
<dbReference type="EMBL" id="SPVG01000210">
    <property type="protein sequence ID" value="TFW17252.1"/>
    <property type="molecule type" value="Genomic_DNA"/>
</dbReference>
<reference evidence="1 2" key="1">
    <citation type="submission" date="2019-03" db="EMBL/GenBank/DDBJ databases">
        <title>Draft Genome Sequence of Duganella callidus sp. nov., a Novel Duganella Species Isolated from Cultivated Soil.</title>
        <authorList>
            <person name="Raths R."/>
            <person name="Peta V."/>
            <person name="Bucking H."/>
        </authorList>
    </citation>
    <scope>NUCLEOTIDE SEQUENCE [LARGE SCALE GENOMIC DNA]</scope>
    <source>
        <strain evidence="1 2">DN04</strain>
    </source>
</reference>
<protein>
    <submittedName>
        <fullName evidence="1">Uncharacterized protein</fullName>
    </submittedName>
</protein>
<keyword evidence="2" id="KW-1185">Reference proteome</keyword>
<proteinExistence type="predicted"/>
<organism evidence="1 2">
    <name type="scientific">Duganella callida</name>
    <dbReference type="NCBI Taxonomy" id="2561932"/>
    <lineage>
        <taxon>Bacteria</taxon>
        <taxon>Pseudomonadati</taxon>
        <taxon>Pseudomonadota</taxon>
        <taxon>Betaproteobacteria</taxon>
        <taxon>Burkholderiales</taxon>
        <taxon>Oxalobacteraceae</taxon>
        <taxon>Telluria group</taxon>
        <taxon>Duganella</taxon>
    </lineage>
</organism>
<gene>
    <name evidence="1" type="ORF">E4L98_21005</name>
</gene>
<evidence type="ECO:0000313" key="1">
    <source>
        <dbReference type="EMBL" id="TFW17252.1"/>
    </source>
</evidence>
<dbReference type="Proteomes" id="UP000297729">
    <property type="component" value="Unassembled WGS sequence"/>
</dbReference>
<comment type="caution">
    <text evidence="1">The sequence shown here is derived from an EMBL/GenBank/DDBJ whole genome shotgun (WGS) entry which is preliminary data.</text>
</comment>
<dbReference type="AlphaFoldDB" id="A0A4Y9S704"/>
<accession>A0A4Y9S704</accession>
<name>A0A4Y9S704_9BURK</name>
<evidence type="ECO:0000313" key="2">
    <source>
        <dbReference type="Proteomes" id="UP000297729"/>
    </source>
</evidence>
<sequence>MDITEEQIKAALEGGGNAWTEFFVLNSLIIARRDKNGTLFAKLIEDDVLSKAVKDFLITQGMVQNHSPNQTIQRTPDGAADR</sequence>